<dbReference type="InParanoid" id="A0A1Q3CSR3"/>
<organism evidence="2 3">
    <name type="scientific">Cephalotus follicularis</name>
    <name type="common">Albany pitcher plant</name>
    <dbReference type="NCBI Taxonomy" id="3775"/>
    <lineage>
        <taxon>Eukaryota</taxon>
        <taxon>Viridiplantae</taxon>
        <taxon>Streptophyta</taxon>
        <taxon>Embryophyta</taxon>
        <taxon>Tracheophyta</taxon>
        <taxon>Spermatophyta</taxon>
        <taxon>Magnoliopsida</taxon>
        <taxon>eudicotyledons</taxon>
        <taxon>Gunneridae</taxon>
        <taxon>Pentapetalae</taxon>
        <taxon>rosids</taxon>
        <taxon>fabids</taxon>
        <taxon>Oxalidales</taxon>
        <taxon>Cephalotaceae</taxon>
        <taxon>Cephalotus</taxon>
    </lineage>
</organism>
<sequence length="107" mass="11750">MKCILFLAIVTVLFLFHSRPTLAHEDGVIPRSRVLSHPLQEGRQLVDGDSSLFASRKLGVHIRKVRVIPRAGGARTTSSSTAIRAPMSSLHVGSVLGCHLVLFFFFI</sequence>
<evidence type="ECO:0000256" key="1">
    <source>
        <dbReference type="SAM" id="SignalP"/>
    </source>
</evidence>
<feature type="signal peptide" evidence="1">
    <location>
        <begin position="1"/>
        <end position="23"/>
    </location>
</feature>
<proteinExistence type="predicted"/>
<evidence type="ECO:0000313" key="3">
    <source>
        <dbReference type="Proteomes" id="UP000187406"/>
    </source>
</evidence>
<dbReference type="EMBL" id="BDDD01002830">
    <property type="protein sequence ID" value="GAV83202.1"/>
    <property type="molecule type" value="Genomic_DNA"/>
</dbReference>
<evidence type="ECO:0000313" key="2">
    <source>
        <dbReference type="EMBL" id="GAV83202.1"/>
    </source>
</evidence>
<feature type="chain" id="PRO_5012772225" evidence="1">
    <location>
        <begin position="24"/>
        <end position="107"/>
    </location>
</feature>
<dbReference type="Proteomes" id="UP000187406">
    <property type="component" value="Unassembled WGS sequence"/>
</dbReference>
<name>A0A1Q3CSR3_CEPFO</name>
<keyword evidence="1" id="KW-0732">Signal</keyword>
<protein>
    <submittedName>
        <fullName evidence="2">Uncharacterized protein</fullName>
    </submittedName>
</protein>
<comment type="caution">
    <text evidence="2">The sequence shown here is derived from an EMBL/GenBank/DDBJ whole genome shotgun (WGS) entry which is preliminary data.</text>
</comment>
<accession>A0A1Q3CSR3</accession>
<dbReference type="AlphaFoldDB" id="A0A1Q3CSR3"/>
<reference evidence="3" key="1">
    <citation type="submission" date="2016-04" db="EMBL/GenBank/DDBJ databases">
        <title>Cephalotus genome sequencing.</title>
        <authorList>
            <person name="Fukushima K."/>
            <person name="Hasebe M."/>
            <person name="Fang X."/>
        </authorList>
    </citation>
    <scope>NUCLEOTIDE SEQUENCE [LARGE SCALE GENOMIC DNA]</scope>
    <source>
        <strain evidence="3">cv. St1</strain>
    </source>
</reference>
<gene>
    <name evidence="2" type="ORF">CFOL_v3_26651</name>
</gene>
<keyword evidence="3" id="KW-1185">Reference proteome</keyword>